<dbReference type="EMBL" id="JAMKFB020000018">
    <property type="protein sequence ID" value="KAL0168511.1"/>
    <property type="molecule type" value="Genomic_DNA"/>
</dbReference>
<sequence>TALLTVLTSVKRVGDLKALSANGSCLEFGPANSHVVLRPRPGFVPKVRTTPFRDQVVTLQAIPSQEGDPNLILLCPVHALRIYLECTQPFRRSEQLFVCFGGQQKGKAVSKQRISHWLVDPIRLAYQARGLPCPLG</sequence>
<feature type="non-terminal residue" evidence="1">
    <location>
        <position position="136"/>
    </location>
</feature>
<dbReference type="PANTHER" id="PTHR35617:SF3">
    <property type="entry name" value="CORE-BINDING (CB) DOMAIN-CONTAINING PROTEIN"/>
    <property type="match status" value="1"/>
</dbReference>
<keyword evidence="2" id="KW-1185">Reference proteome</keyword>
<gene>
    <name evidence="1" type="ORF">M9458_036733</name>
</gene>
<proteinExistence type="predicted"/>
<comment type="caution">
    <text evidence="1">The sequence shown here is derived from an EMBL/GenBank/DDBJ whole genome shotgun (WGS) entry which is preliminary data.</text>
</comment>
<evidence type="ECO:0000313" key="1">
    <source>
        <dbReference type="EMBL" id="KAL0168511.1"/>
    </source>
</evidence>
<reference evidence="1 2" key="1">
    <citation type="submission" date="2024-05" db="EMBL/GenBank/DDBJ databases">
        <title>Genome sequencing and assembly of Indian major carp, Cirrhinus mrigala (Hamilton, 1822).</title>
        <authorList>
            <person name="Mohindra V."/>
            <person name="Chowdhury L.M."/>
            <person name="Lal K."/>
            <person name="Jena J.K."/>
        </authorList>
    </citation>
    <scope>NUCLEOTIDE SEQUENCE [LARGE SCALE GENOMIC DNA]</scope>
    <source>
        <strain evidence="1">CM1030</strain>
        <tissue evidence="1">Blood</tissue>
    </source>
</reference>
<protein>
    <submittedName>
        <fullName evidence="1">Uncharacterized protein</fullName>
    </submittedName>
</protein>
<evidence type="ECO:0000313" key="2">
    <source>
        <dbReference type="Proteomes" id="UP001529510"/>
    </source>
</evidence>
<accession>A0ABD0P5Y9</accession>
<dbReference type="PANTHER" id="PTHR35617">
    <property type="entry name" value="PHAGE_INTEGRASE DOMAIN-CONTAINING PROTEIN"/>
    <property type="match status" value="1"/>
</dbReference>
<organism evidence="1 2">
    <name type="scientific">Cirrhinus mrigala</name>
    <name type="common">Mrigala</name>
    <dbReference type="NCBI Taxonomy" id="683832"/>
    <lineage>
        <taxon>Eukaryota</taxon>
        <taxon>Metazoa</taxon>
        <taxon>Chordata</taxon>
        <taxon>Craniata</taxon>
        <taxon>Vertebrata</taxon>
        <taxon>Euteleostomi</taxon>
        <taxon>Actinopterygii</taxon>
        <taxon>Neopterygii</taxon>
        <taxon>Teleostei</taxon>
        <taxon>Ostariophysi</taxon>
        <taxon>Cypriniformes</taxon>
        <taxon>Cyprinidae</taxon>
        <taxon>Labeoninae</taxon>
        <taxon>Labeonini</taxon>
        <taxon>Cirrhinus</taxon>
    </lineage>
</organism>
<name>A0ABD0P5Y9_CIRMR</name>
<dbReference type="Proteomes" id="UP001529510">
    <property type="component" value="Unassembled WGS sequence"/>
</dbReference>
<feature type="non-terminal residue" evidence="1">
    <location>
        <position position="1"/>
    </location>
</feature>
<dbReference type="AlphaFoldDB" id="A0ABD0P5Y9"/>